<sequence>MSEDEIRRLLARAAADEPPLRLDLDGLVGRARHERRRRRALTGAVLGTALIAIAGTTLPGLLSPSPPLPAPLPPATAPATATPAPDPGASVPVPLLWPAPEQFSYSAEQYAAVARDIGARLASVPAGTAAGFEVGWVRDDSVYPGSESTLFTWEFALTLADGEQEFEATVRLESLSFGSLEPLACRPAADGPCRVLADAATRFGVPEDDGAARDTAPEALVETAGPVATLERRVSAFQGVTVTVTGDVGVPRPLGDVQMDDIARLLIA</sequence>
<feature type="transmembrane region" description="Helical" evidence="2">
    <location>
        <begin position="40"/>
        <end position="62"/>
    </location>
</feature>
<feature type="compositionally biased region" description="Low complexity" evidence="1">
    <location>
        <begin position="77"/>
        <end position="87"/>
    </location>
</feature>
<feature type="compositionally biased region" description="Pro residues" evidence="1">
    <location>
        <begin position="64"/>
        <end position="76"/>
    </location>
</feature>
<keyword evidence="2" id="KW-0472">Membrane</keyword>
<accession>A0ABV4ZRZ9</accession>
<comment type="caution">
    <text evidence="3">The sequence shown here is derived from an EMBL/GenBank/DDBJ whole genome shotgun (WGS) entry which is preliminary data.</text>
</comment>
<proteinExistence type="predicted"/>
<feature type="region of interest" description="Disordered" evidence="1">
    <location>
        <begin position="64"/>
        <end position="87"/>
    </location>
</feature>
<evidence type="ECO:0000313" key="4">
    <source>
        <dbReference type="Proteomes" id="UP001577267"/>
    </source>
</evidence>
<protein>
    <submittedName>
        <fullName evidence="3">Uncharacterized protein</fullName>
    </submittedName>
</protein>
<keyword evidence="2" id="KW-1133">Transmembrane helix</keyword>
<dbReference type="EMBL" id="JBHGBT010000021">
    <property type="protein sequence ID" value="MFB4196733.1"/>
    <property type="molecule type" value="Genomic_DNA"/>
</dbReference>
<reference evidence="3 4" key="1">
    <citation type="submission" date="2024-09" db="EMBL/GenBank/DDBJ databases">
        <title>Draft genome sequence of multifaceted antimicrobials producing Streptomyces sp. strain FH1.</title>
        <authorList>
            <person name="Hassan F."/>
            <person name="Ali H."/>
            <person name="Hassan N."/>
            <person name="Nawaz A."/>
        </authorList>
    </citation>
    <scope>NUCLEOTIDE SEQUENCE [LARGE SCALE GENOMIC DNA]</scope>
    <source>
        <strain evidence="3 4">FH1</strain>
    </source>
</reference>
<dbReference type="RefSeq" id="WP_375064857.1">
    <property type="nucleotide sequence ID" value="NZ_JBHGBT010000021.1"/>
</dbReference>
<evidence type="ECO:0000256" key="2">
    <source>
        <dbReference type="SAM" id="Phobius"/>
    </source>
</evidence>
<keyword evidence="4" id="KW-1185">Reference proteome</keyword>
<evidence type="ECO:0000313" key="3">
    <source>
        <dbReference type="EMBL" id="MFB4196733.1"/>
    </source>
</evidence>
<keyword evidence="2" id="KW-0812">Transmembrane</keyword>
<organism evidence="3 4">
    <name type="scientific">Streptomyces carpaticus</name>
    <dbReference type="NCBI Taxonomy" id="285558"/>
    <lineage>
        <taxon>Bacteria</taxon>
        <taxon>Bacillati</taxon>
        <taxon>Actinomycetota</taxon>
        <taxon>Actinomycetes</taxon>
        <taxon>Kitasatosporales</taxon>
        <taxon>Streptomycetaceae</taxon>
        <taxon>Streptomyces</taxon>
    </lineage>
</organism>
<dbReference type="Proteomes" id="UP001577267">
    <property type="component" value="Unassembled WGS sequence"/>
</dbReference>
<name>A0ABV4ZRZ9_9ACTN</name>
<gene>
    <name evidence="3" type="ORF">ACE11A_20535</name>
</gene>
<evidence type="ECO:0000256" key="1">
    <source>
        <dbReference type="SAM" id="MobiDB-lite"/>
    </source>
</evidence>